<dbReference type="AlphaFoldDB" id="A0A1G9YFN0"/>
<evidence type="ECO:0000313" key="1">
    <source>
        <dbReference type="EMBL" id="SDN08038.1"/>
    </source>
</evidence>
<gene>
    <name evidence="1" type="ORF">SAMN04487949_3288</name>
</gene>
<dbReference type="OrthoDB" id="255436at2157"/>
<keyword evidence="2" id="KW-1185">Reference proteome</keyword>
<reference evidence="2" key="1">
    <citation type="submission" date="2016-10" db="EMBL/GenBank/DDBJ databases">
        <authorList>
            <person name="Varghese N."/>
            <person name="Submissions S."/>
        </authorList>
    </citation>
    <scope>NUCLEOTIDE SEQUENCE [LARGE SCALE GENOMIC DNA]</scope>
    <source>
        <strain evidence="2">CGMCC 1.10119</strain>
    </source>
</reference>
<dbReference type="Proteomes" id="UP000199451">
    <property type="component" value="Unassembled WGS sequence"/>
</dbReference>
<sequence length="600" mass="68286">MSDAVRHDYGTPLCSVQESKKLIVEECDPTTIKEELRAANFVRKGSKFVKKRPRLRSRQSGRRPDTSSLQVLSVRVVDDKLHVKPSDVVGIVRLVPGMSVQIEPKVDWEHVLEMLLTVYDIDRTQSYFGVPLDEILSSGVESTRIIAILAINYVHGVRTIRRNGFIRNLNIRRRNGFHGLGSVDVEQTLMNHATGNPAPSWVETEIEYSDLVNSAIHMAGKLLLRLLQQDRVGNRHPRQDILLSMVHQEVERMEEMDIRSSQKHIGKYRRLSLHDLPRQRHYYRRAFHTAQSILSSTLLGQAGGGPQELLVDYALSMNTLFQDYSHRILNREIESIRQIDFLDQLTGVKCKPEYPIYPFEGNSDARHEPDHLLVNAEETLAVLDSKYYQEGKNPINDSDSRSRMFAYAYLTESNRMAFLCPQYRPVRLPVQYTDAEIQVISPESEFSCDEYRGLIKEYILDTLALRYPELQAFDAASSGHLCLSGTSEGDLSRVHETSGPFSISNAATFADRVISAIVFSSYGPNKPELDDQGRWTKSRIKDACQKTDEEDHPRYPQHETTCVPVYSPDGNAEHGTVTLYFIRSTDDDVTVETEGPWALM</sequence>
<organism evidence="1 2">
    <name type="scientific">Halogranum gelatinilyticum</name>
    <dbReference type="NCBI Taxonomy" id="660521"/>
    <lineage>
        <taxon>Archaea</taxon>
        <taxon>Methanobacteriati</taxon>
        <taxon>Methanobacteriota</taxon>
        <taxon>Stenosarchaea group</taxon>
        <taxon>Halobacteria</taxon>
        <taxon>Halobacteriales</taxon>
        <taxon>Haloferacaceae</taxon>
    </lineage>
</organism>
<dbReference type="EMBL" id="FNHL01000005">
    <property type="protein sequence ID" value="SDN08038.1"/>
    <property type="molecule type" value="Genomic_DNA"/>
</dbReference>
<evidence type="ECO:0000313" key="2">
    <source>
        <dbReference type="Proteomes" id="UP000199451"/>
    </source>
</evidence>
<name>A0A1G9YFN0_9EURY</name>
<dbReference type="RefSeq" id="WP_089699192.1">
    <property type="nucleotide sequence ID" value="NZ_FNHL01000005.1"/>
</dbReference>
<protein>
    <submittedName>
        <fullName evidence="1">McrBC 5-methylcytosine restriction system component</fullName>
    </submittedName>
</protein>
<accession>A0A1G9YFN0</accession>
<proteinExistence type="predicted"/>
<dbReference type="STRING" id="660521.SAMN04487949_3288"/>